<dbReference type="EMBL" id="CP054538">
    <property type="protein sequence ID" value="QSL65661.1"/>
    <property type="molecule type" value="Genomic_DNA"/>
</dbReference>
<protein>
    <recommendedName>
        <fullName evidence="3 7">DNA replication complex GINS protein PSF2</fullName>
    </recommendedName>
</protein>
<dbReference type="SUPFAM" id="SSF160059">
    <property type="entry name" value="PriA/YqbF domain"/>
    <property type="match status" value="1"/>
</dbReference>
<dbReference type="GO" id="GO:0000727">
    <property type="term" value="P:double-strand break repair via break-induced replication"/>
    <property type="evidence" value="ECO:0007669"/>
    <property type="project" value="TreeGrafter"/>
</dbReference>
<evidence type="ECO:0000313" key="11">
    <source>
        <dbReference type="Proteomes" id="UP000663699"/>
    </source>
</evidence>
<gene>
    <name evidence="10" type="ORF">MERGE_002974</name>
</gene>
<dbReference type="Pfam" id="PF25005">
    <property type="entry name" value="PSF2_N"/>
    <property type="match status" value="1"/>
</dbReference>
<feature type="domain" description="DNA replication complex GINS protein PSF2 N-terminal" evidence="9">
    <location>
        <begin position="12"/>
        <end position="71"/>
    </location>
</feature>
<keyword evidence="5" id="KW-0159">Chromosome partition</keyword>
<dbReference type="PANTHER" id="PTHR12772:SF0">
    <property type="entry name" value="DNA REPLICATION COMPLEX GINS PROTEIN PSF2"/>
    <property type="match status" value="1"/>
</dbReference>
<feature type="domain" description="GINS subunit" evidence="8">
    <location>
        <begin position="75"/>
        <end position="176"/>
    </location>
</feature>
<keyword evidence="4 7" id="KW-0235">DNA replication</keyword>
<dbReference type="PANTHER" id="PTHR12772">
    <property type="entry name" value="DNA REPLICATION COMPLEX GINS PROTEIN PSF2"/>
    <property type="match status" value="1"/>
</dbReference>
<dbReference type="AlphaFoldDB" id="A0A899FV55"/>
<dbReference type="GO" id="GO:0007059">
    <property type="term" value="P:chromosome segregation"/>
    <property type="evidence" value="ECO:0007669"/>
    <property type="project" value="UniProtKB-KW"/>
</dbReference>
<comment type="similarity">
    <text evidence="2 7">Belongs to the GINS2/PSF2 family.</text>
</comment>
<organism evidence="10 11">
    <name type="scientific">Pneumocystis wakefieldiae</name>
    <dbReference type="NCBI Taxonomy" id="38082"/>
    <lineage>
        <taxon>Eukaryota</taxon>
        <taxon>Fungi</taxon>
        <taxon>Dikarya</taxon>
        <taxon>Ascomycota</taxon>
        <taxon>Taphrinomycotina</taxon>
        <taxon>Pneumocystomycetes</taxon>
        <taxon>Pneumocystaceae</taxon>
        <taxon>Pneumocystis</taxon>
    </lineage>
</organism>
<evidence type="ECO:0000259" key="8">
    <source>
        <dbReference type="Pfam" id="PF05916"/>
    </source>
</evidence>
<proteinExistence type="inferred from homology"/>
<keyword evidence="11" id="KW-1185">Reference proteome</keyword>
<dbReference type="Gene3D" id="3.40.5.50">
    <property type="match status" value="1"/>
</dbReference>
<dbReference type="InterPro" id="IPR007257">
    <property type="entry name" value="GINS_Psf2"/>
</dbReference>
<evidence type="ECO:0000256" key="3">
    <source>
        <dbReference type="ARBA" id="ARBA00015139"/>
    </source>
</evidence>
<evidence type="ECO:0000256" key="2">
    <source>
        <dbReference type="ARBA" id="ARBA00010565"/>
    </source>
</evidence>
<dbReference type="InterPro" id="IPR021151">
    <property type="entry name" value="GINS_A"/>
</dbReference>
<dbReference type="FunFam" id="3.40.5.50:FF:000001">
    <property type="entry name" value="DNA replication complex GINS protein PSF2"/>
    <property type="match status" value="1"/>
</dbReference>
<dbReference type="CDD" id="cd21694">
    <property type="entry name" value="GINS_B_Psf2"/>
    <property type="match status" value="1"/>
</dbReference>
<evidence type="ECO:0000256" key="7">
    <source>
        <dbReference type="PIRNR" id="PIRNR028998"/>
    </source>
</evidence>
<name>A0A899FV55_9ASCO</name>
<sequence length="196" mass="22358">MALRPCQTFSFSPSEIAFIAEFSPIDIIPRQAMDALPLIGGIIPEFKPPSRVTVPLWMAIFLKRQKRANILPPSWLSQEALEGFLEAEHKVENGFSALPLRWFEISRINAGISASDDMEQPELIRRLLRDLRETRQGKTRDGLVSINETHLQMDNLGSMEINEIRSFFAKSMDQIRRLSALTADNEDLNEMEDQSE</sequence>
<dbReference type="Gene3D" id="1.20.58.1020">
    <property type="match status" value="1"/>
</dbReference>
<reference evidence="10" key="1">
    <citation type="submission" date="2020-06" db="EMBL/GenBank/DDBJ databases">
        <title>Genomes of multiple members of Pneumocystis genus reveal paths to human pathogen Pneumocystis jirovecii.</title>
        <authorList>
            <person name="Cisse O.H."/>
            <person name="Ma L."/>
            <person name="Dekker J."/>
            <person name="Khil P."/>
            <person name="Jo J."/>
            <person name="Brenchley J."/>
            <person name="Blair R."/>
            <person name="Pahar B."/>
            <person name="Chabe M."/>
            <person name="Van Rompay K.A."/>
            <person name="Keesler R."/>
            <person name="Sukura A."/>
            <person name="Hirsch V."/>
            <person name="Kutty G."/>
            <person name="Liu Y."/>
            <person name="Peng L."/>
            <person name="Chen J."/>
            <person name="Song J."/>
            <person name="Weissenbacher-Lang C."/>
            <person name="Xu J."/>
            <person name="Upham N.S."/>
            <person name="Stajich J.E."/>
            <person name="Cuomo C.A."/>
            <person name="Cushion M.T."/>
            <person name="Kovacs J.A."/>
        </authorList>
    </citation>
    <scope>NUCLEOTIDE SEQUENCE</scope>
    <source>
        <strain evidence="10">2A</strain>
    </source>
</reference>
<dbReference type="GO" id="GO:0006260">
    <property type="term" value="P:DNA replication"/>
    <property type="evidence" value="ECO:0007669"/>
    <property type="project" value="UniProtKB-KW"/>
</dbReference>
<dbReference type="Proteomes" id="UP000663699">
    <property type="component" value="Chromosome 7"/>
</dbReference>
<dbReference type="PIRSF" id="PIRSF028998">
    <property type="entry name" value="GINS_Psf2_subgr"/>
    <property type="match status" value="1"/>
</dbReference>
<accession>A0A899FV55</accession>
<evidence type="ECO:0000256" key="5">
    <source>
        <dbReference type="ARBA" id="ARBA00022829"/>
    </source>
</evidence>
<evidence type="ECO:0000256" key="6">
    <source>
        <dbReference type="ARBA" id="ARBA00023242"/>
    </source>
</evidence>
<evidence type="ECO:0000259" key="9">
    <source>
        <dbReference type="Pfam" id="PF25005"/>
    </source>
</evidence>
<dbReference type="GO" id="GO:0000811">
    <property type="term" value="C:GINS complex"/>
    <property type="evidence" value="ECO:0007669"/>
    <property type="project" value="TreeGrafter"/>
</dbReference>
<keyword evidence="6 7" id="KW-0539">Nucleus</keyword>
<evidence type="ECO:0000256" key="1">
    <source>
        <dbReference type="ARBA" id="ARBA00004123"/>
    </source>
</evidence>
<evidence type="ECO:0000313" key="10">
    <source>
        <dbReference type="EMBL" id="QSL65661.1"/>
    </source>
</evidence>
<comment type="subunit">
    <text evidence="7">Component of the GINS complex.</text>
</comment>
<dbReference type="InterPro" id="IPR036224">
    <property type="entry name" value="GINS_bundle-like_dom_sf"/>
</dbReference>
<dbReference type="InterPro" id="IPR056784">
    <property type="entry name" value="PSF2_N"/>
</dbReference>
<dbReference type="CDD" id="cd11712">
    <property type="entry name" value="GINS_A_psf2"/>
    <property type="match status" value="1"/>
</dbReference>
<dbReference type="FunFam" id="1.20.58.1020:FF:000001">
    <property type="entry name" value="DNA replication complex GINS protein PSF2"/>
    <property type="match status" value="1"/>
</dbReference>
<comment type="subcellular location">
    <subcellularLocation>
        <location evidence="1 7">Nucleus</location>
    </subcellularLocation>
</comment>
<dbReference type="OrthoDB" id="1938138at2759"/>
<dbReference type="SUPFAM" id="SSF158573">
    <property type="entry name" value="GINS helical bundle-like"/>
    <property type="match status" value="1"/>
</dbReference>
<dbReference type="Pfam" id="PF05916">
    <property type="entry name" value="Sld5"/>
    <property type="match status" value="1"/>
</dbReference>
<evidence type="ECO:0000256" key="4">
    <source>
        <dbReference type="ARBA" id="ARBA00022705"/>
    </source>
</evidence>